<dbReference type="InterPro" id="IPR008769">
    <property type="entry name" value="PhaF_PhaI"/>
</dbReference>
<gene>
    <name evidence="2" type="ORF">GCM10023090_04420</name>
</gene>
<dbReference type="NCBIfam" id="TIGR01837">
    <property type="entry name" value="PHA_granule_1"/>
    <property type="match status" value="1"/>
</dbReference>
<sequence>MVKKLQKLSNDKKKGSNSQLSNTVKDSAQQIWLAGLGAFAKAQVEGGKVFEALVKEGLTLQRKTQAVAEEKISEATSRVSTMANDIGSRAAGQWDKLETIFEDRVAKALAKLGVPSARDLEALSARVDALAKSVGKAAPKAEAKPTAAAKKAAPAKKAATKPVAKKAAAAKPAAVKPAAKKAAPAKKAAAKPRAPFPKVAARTEAAAETAATPAAN</sequence>
<dbReference type="Proteomes" id="UP001501788">
    <property type="component" value="Unassembled WGS sequence"/>
</dbReference>
<dbReference type="EMBL" id="BAABEX010000004">
    <property type="protein sequence ID" value="GAA4418917.1"/>
    <property type="molecule type" value="Genomic_DNA"/>
</dbReference>
<keyword evidence="3" id="KW-1185">Reference proteome</keyword>
<protein>
    <recommendedName>
        <fullName evidence="4">Poly granule associated protein</fullName>
    </recommendedName>
</protein>
<proteinExistence type="predicted"/>
<evidence type="ECO:0000256" key="1">
    <source>
        <dbReference type="SAM" id="MobiDB-lite"/>
    </source>
</evidence>
<dbReference type="Pfam" id="PF05597">
    <property type="entry name" value="Phasin"/>
    <property type="match status" value="1"/>
</dbReference>
<feature type="region of interest" description="Disordered" evidence="1">
    <location>
        <begin position="136"/>
        <end position="216"/>
    </location>
</feature>
<organism evidence="2 3">
    <name type="scientific">Acidovorax lacteus</name>
    <dbReference type="NCBI Taxonomy" id="1924988"/>
    <lineage>
        <taxon>Bacteria</taxon>
        <taxon>Pseudomonadati</taxon>
        <taxon>Pseudomonadota</taxon>
        <taxon>Betaproteobacteria</taxon>
        <taxon>Burkholderiales</taxon>
        <taxon>Comamonadaceae</taxon>
        <taxon>Acidovorax</taxon>
    </lineage>
</organism>
<dbReference type="PANTHER" id="PTHR38664:SF1">
    <property type="entry name" value="SLR0058 PROTEIN"/>
    <property type="match status" value="1"/>
</dbReference>
<name>A0ABP8KYU9_9BURK</name>
<evidence type="ECO:0000313" key="3">
    <source>
        <dbReference type="Proteomes" id="UP001501788"/>
    </source>
</evidence>
<evidence type="ECO:0008006" key="4">
    <source>
        <dbReference type="Google" id="ProtNLM"/>
    </source>
</evidence>
<feature type="region of interest" description="Disordered" evidence="1">
    <location>
        <begin position="1"/>
        <end position="22"/>
    </location>
</feature>
<dbReference type="RefSeq" id="WP_345060793.1">
    <property type="nucleotide sequence ID" value="NZ_BAABEX010000004.1"/>
</dbReference>
<evidence type="ECO:0000313" key="2">
    <source>
        <dbReference type="EMBL" id="GAA4418917.1"/>
    </source>
</evidence>
<reference evidence="3" key="1">
    <citation type="journal article" date="2019" name="Int. J. Syst. Evol. Microbiol.">
        <title>The Global Catalogue of Microorganisms (GCM) 10K type strain sequencing project: providing services to taxonomists for standard genome sequencing and annotation.</title>
        <authorList>
            <consortium name="The Broad Institute Genomics Platform"/>
            <consortium name="The Broad Institute Genome Sequencing Center for Infectious Disease"/>
            <person name="Wu L."/>
            <person name="Ma J."/>
        </authorList>
    </citation>
    <scope>NUCLEOTIDE SEQUENCE [LARGE SCALE GENOMIC DNA]</scope>
    <source>
        <strain evidence="3">JCM 31890</strain>
    </source>
</reference>
<accession>A0ABP8KYU9</accession>
<comment type="caution">
    <text evidence="2">The sequence shown here is derived from an EMBL/GenBank/DDBJ whole genome shotgun (WGS) entry which is preliminary data.</text>
</comment>
<dbReference type="PANTHER" id="PTHR38664">
    <property type="entry name" value="SLR0058 PROTEIN"/>
    <property type="match status" value="1"/>
</dbReference>